<dbReference type="InterPro" id="IPR036396">
    <property type="entry name" value="Cyt_P450_sf"/>
</dbReference>
<dbReference type="InterPro" id="IPR001128">
    <property type="entry name" value="Cyt_P450"/>
</dbReference>
<keyword evidence="2" id="KW-0503">Monooxygenase</keyword>
<evidence type="ECO:0000313" key="4">
    <source>
        <dbReference type="Proteomes" id="UP001597138"/>
    </source>
</evidence>
<keyword evidence="2" id="KW-0479">Metal-binding</keyword>
<gene>
    <name evidence="3" type="ORF">ACFSC2_03130</name>
</gene>
<dbReference type="PANTHER" id="PTHR46696:SF1">
    <property type="entry name" value="CYTOCHROME P450 YJIB-RELATED"/>
    <property type="match status" value="1"/>
</dbReference>
<keyword evidence="2" id="KW-0408">Iron</keyword>
<comment type="caution">
    <text evidence="3">The sequence shown here is derived from an EMBL/GenBank/DDBJ whole genome shotgun (WGS) entry which is preliminary data.</text>
</comment>
<comment type="similarity">
    <text evidence="1 2">Belongs to the cytochrome P450 family.</text>
</comment>
<sequence>MTTLFLQSEIKNPYPFYEKMTVENPIYWDETNKIWAVYSYEHCVEVLKNENAHIPQLPFNPNLNHYALEIISNLARLSNGVQHQIAKETANILFSYMKTIGVDSILKELIDNEISQNQINWVDSVCKKLPVLTVLKSFDFDTQDSIFISEKISSFVKIMSPNKTLEETILLNEIAEKIYTITSKHISKLPFYESLLSQISTSQNISLEKTLSICTVNLIGLFIQSYDACRGLLSNALLQIISKETLFKDKNWIQKMIVETLRFDPPIHNTRRIANIDIQLNNITIKKDDSILVVLAGANRDSKKFENAIDFDFERENNSEHLTFGIGGHMCLAKYFSVQLTTNVLYYLLKHFKISILENEIEYEPMINARSPKAIYISLYN</sequence>
<keyword evidence="2" id="KW-0349">Heme</keyword>
<keyword evidence="2" id="KW-0560">Oxidoreductase</keyword>
<dbReference type="Proteomes" id="UP001597138">
    <property type="component" value="Unassembled WGS sequence"/>
</dbReference>
<dbReference type="Gene3D" id="1.10.630.10">
    <property type="entry name" value="Cytochrome P450"/>
    <property type="match status" value="1"/>
</dbReference>
<dbReference type="Pfam" id="PF00067">
    <property type="entry name" value="p450"/>
    <property type="match status" value="1"/>
</dbReference>
<reference evidence="4" key="1">
    <citation type="journal article" date="2019" name="Int. J. Syst. Evol. Microbiol.">
        <title>The Global Catalogue of Microorganisms (GCM) 10K type strain sequencing project: providing services to taxonomists for standard genome sequencing and annotation.</title>
        <authorList>
            <consortium name="The Broad Institute Genomics Platform"/>
            <consortium name="The Broad Institute Genome Sequencing Center for Infectious Disease"/>
            <person name="Wu L."/>
            <person name="Ma J."/>
        </authorList>
    </citation>
    <scope>NUCLEOTIDE SEQUENCE [LARGE SCALE GENOMIC DNA]</scope>
    <source>
        <strain evidence="4">CCUG 70865</strain>
    </source>
</reference>
<evidence type="ECO:0000256" key="2">
    <source>
        <dbReference type="RuleBase" id="RU000461"/>
    </source>
</evidence>
<evidence type="ECO:0000256" key="1">
    <source>
        <dbReference type="ARBA" id="ARBA00010617"/>
    </source>
</evidence>
<accession>A0ABW4H940</accession>
<dbReference type="CDD" id="cd00302">
    <property type="entry name" value="cytochrome_P450"/>
    <property type="match status" value="1"/>
</dbReference>
<protein>
    <submittedName>
        <fullName evidence="3">Cytochrome P450</fullName>
    </submittedName>
</protein>
<dbReference type="EMBL" id="JBHUDZ010000002">
    <property type="protein sequence ID" value="MFD1601726.1"/>
    <property type="molecule type" value="Genomic_DNA"/>
</dbReference>
<dbReference type="PANTHER" id="PTHR46696">
    <property type="entry name" value="P450, PUTATIVE (EUROFUNG)-RELATED"/>
    <property type="match status" value="1"/>
</dbReference>
<organism evidence="3 4">
    <name type="scientific">Flavobacterium artemisiae</name>
    <dbReference type="NCBI Taxonomy" id="2126556"/>
    <lineage>
        <taxon>Bacteria</taxon>
        <taxon>Pseudomonadati</taxon>
        <taxon>Bacteroidota</taxon>
        <taxon>Flavobacteriia</taxon>
        <taxon>Flavobacteriales</taxon>
        <taxon>Flavobacteriaceae</taxon>
        <taxon>Flavobacterium</taxon>
    </lineage>
</organism>
<keyword evidence="4" id="KW-1185">Reference proteome</keyword>
<proteinExistence type="inferred from homology"/>
<dbReference type="InterPro" id="IPR017972">
    <property type="entry name" value="Cyt_P450_CS"/>
</dbReference>
<dbReference type="RefSeq" id="WP_379816158.1">
    <property type="nucleotide sequence ID" value="NZ_JBHUDZ010000002.1"/>
</dbReference>
<dbReference type="PROSITE" id="PS00086">
    <property type="entry name" value="CYTOCHROME_P450"/>
    <property type="match status" value="1"/>
</dbReference>
<evidence type="ECO:0000313" key="3">
    <source>
        <dbReference type="EMBL" id="MFD1601726.1"/>
    </source>
</evidence>
<dbReference type="InterPro" id="IPR002397">
    <property type="entry name" value="Cyt_P450_B"/>
</dbReference>
<name>A0ABW4H940_9FLAO</name>
<dbReference type="SUPFAM" id="SSF48264">
    <property type="entry name" value="Cytochrome P450"/>
    <property type="match status" value="1"/>
</dbReference>
<dbReference type="PRINTS" id="PR00359">
    <property type="entry name" value="BP450"/>
</dbReference>